<reference evidence="1 2" key="1">
    <citation type="journal article" date="2012" name="BMC Genomics">
        <title>Complete genome sequence, lifestyle, and multi-drug resistance of the human pathogen Corynebacterium resistens DSM 45100 isolated from blood samples of a leukemia patient.</title>
        <authorList>
            <person name="Schroder J."/>
            <person name="Maus I."/>
            <person name="Meyer K."/>
            <person name="Wordemann S."/>
            <person name="Blom J."/>
            <person name="Jaenicke S."/>
            <person name="Schneider J."/>
            <person name="Trost E."/>
            <person name="Tauch A."/>
        </authorList>
    </citation>
    <scope>NUCLEOTIDE SEQUENCE [LARGE SCALE GENOMIC DNA]</scope>
    <source>
        <strain evidence="2">DSM 45100 / JCM 12819 / CCUG 50093 / GTC 2026 / SICGH 158</strain>
    </source>
</reference>
<proteinExistence type="predicted"/>
<dbReference type="Proteomes" id="UP000000492">
    <property type="component" value="Chromosome"/>
</dbReference>
<keyword evidence="2" id="KW-1185">Reference proteome</keyword>
<dbReference type="AlphaFoldDB" id="F8E0H3"/>
<gene>
    <name evidence="1" type="ordered locus">CRES_1610</name>
</gene>
<protein>
    <submittedName>
        <fullName evidence="1">Uncharacterized protein</fullName>
    </submittedName>
</protein>
<dbReference type="EMBL" id="CP002857">
    <property type="protein sequence ID" value="AEI09963.1"/>
    <property type="molecule type" value="Genomic_DNA"/>
</dbReference>
<accession>F8E0H3</accession>
<name>F8E0H3_CORRG</name>
<dbReference type="HOGENOM" id="CLU_2878293_0_0_11"/>
<evidence type="ECO:0000313" key="1">
    <source>
        <dbReference type="EMBL" id="AEI09963.1"/>
    </source>
</evidence>
<organism evidence="1 2">
    <name type="scientific">Corynebacterium resistens (strain DSM 45100 / JCM 12819 / GTC 2026 / SICGH 158)</name>
    <dbReference type="NCBI Taxonomy" id="662755"/>
    <lineage>
        <taxon>Bacteria</taxon>
        <taxon>Bacillati</taxon>
        <taxon>Actinomycetota</taxon>
        <taxon>Actinomycetes</taxon>
        <taxon>Mycobacteriales</taxon>
        <taxon>Corynebacteriaceae</taxon>
        <taxon>Corynebacterium</taxon>
    </lineage>
</organism>
<dbReference type="KEGG" id="crd:CRES_1610"/>
<dbReference type="STRING" id="662755.CRES_1610"/>
<evidence type="ECO:0000313" key="2">
    <source>
        <dbReference type="Proteomes" id="UP000000492"/>
    </source>
</evidence>
<sequence length="63" mass="6741">MIKEPYIQCNDRQDELVPVAWKNPHLATESTTVFAGVSSLANAAAPLLCATEDIVGRNGGVEK</sequence>